<dbReference type="KEGG" id="dpb:BABL1_gene_29"/>
<evidence type="ECO:0000256" key="3">
    <source>
        <dbReference type="SAM" id="Phobius"/>
    </source>
</evidence>
<reference evidence="4 5" key="1">
    <citation type="journal article" date="2015" name="Biol. Direct">
        <title>Babela massiliensis, a representative of a widespread bacterial phylum with unusual adaptations to parasitism in amoebae.</title>
        <authorList>
            <person name="Pagnier I."/>
            <person name="Yutin N."/>
            <person name="Croce O."/>
            <person name="Makarova K.S."/>
            <person name="Wolf Y.I."/>
            <person name="Benamar S."/>
            <person name="Raoult D."/>
            <person name="Koonin E.V."/>
            <person name="La Scola B."/>
        </authorList>
    </citation>
    <scope>NUCLEOTIDE SEQUENCE [LARGE SCALE GENOMIC DNA]</scope>
    <source>
        <strain evidence="5">BABL1</strain>
    </source>
</reference>
<feature type="transmembrane region" description="Helical" evidence="3">
    <location>
        <begin position="9"/>
        <end position="27"/>
    </location>
</feature>
<feature type="coiled-coil region" evidence="1">
    <location>
        <begin position="281"/>
        <end position="308"/>
    </location>
</feature>
<evidence type="ECO:0000313" key="4">
    <source>
        <dbReference type="EMBL" id="CDK30899.1"/>
    </source>
</evidence>
<sequence>MIKINYRNFINLILILNVFSHTIFFGMTNPKLISQELPTSLKNLSAHKVSCLANLLVYQKILFTALKFIKPFTQVLLETSKDKESVYNFAPIYNKDNLINSIKSEGYKKLSIEDSTDLFEKYNCINLCTPEAQAFCTSMLIHLRNDKEKSINFLLKTYNYLNNLSNNQYNNEIKLVIEERKNIISKALIHQIIANKLILIFPLINIRTTQQQISQIEATHAIEIDDVINTIKKWIEDINLTVEANSLIPDLIPLCTLTEKFANLFNKFYFQENGTFRLINCQESKLIYQFLERLIDRLESKQDHYQKLYTHLLELGKDLYRKIEDRKNLKKFRLKTAYPLINEILPSSIESSNTEFIKILQSIEIPVEESTQDVEETKEDHPIQSQKKSNHPKKSSKKKHRRPHKYKSNEEKEEKLEHKNLEKQIKNTTTYLDLPQYSPRILKWFKSEYTYDKKTNSILYHTYNPIADIVIKKYGIKKNRQNKTHDTQDTAYFMLGIIKYNDSSTQNVIFVNCYDHNNICYHRGIEHKNGQEIFNEIIQNNVTFKFPEPKLDQFHTNKLILSNSENYLYPEKYFKENDFCIYMEDPKNEVSLILFKQINI</sequence>
<organism evidence="4 5">
    <name type="scientific">Candidatus Babela massiliensis</name>
    <dbReference type="NCBI Taxonomy" id="673862"/>
    <lineage>
        <taxon>Bacteria</taxon>
        <taxon>Candidatus Babelota</taxon>
        <taxon>Candidatus Babeliae</taxon>
        <taxon>Candidatus Babeliales</taxon>
        <taxon>Candidatus Babeliaceae</taxon>
        <taxon>Candidatus Babela</taxon>
    </lineage>
</organism>
<dbReference type="OrthoDB" id="9802365at2"/>
<feature type="compositionally biased region" description="Basic residues" evidence="2">
    <location>
        <begin position="388"/>
        <end position="406"/>
    </location>
</feature>
<evidence type="ECO:0000313" key="5">
    <source>
        <dbReference type="Proteomes" id="UP000018769"/>
    </source>
</evidence>
<keyword evidence="5" id="KW-1185">Reference proteome</keyword>
<evidence type="ECO:0000256" key="1">
    <source>
        <dbReference type="SAM" id="Coils"/>
    </source>
</evidence>
<feature type="region of interest" description="Disordered" evidence="2">
    <location>
        <begin position="370"/>
        <end position="418"/>
    </location>
</feature>
<dbReference type="Proteomes" id="UP000018769">
    <property type="component" value="Chromosome I"/>
</dbReference>
<evidence type="ECO:0000256" key="2">
    <source>
        <dbReference type="SAM" id="MobiDB-lite"/>
    </source>
</evidence>
<dbReference type="STRING" id="673862.BABL1_gene_29"/>
<proteinExistence type="predicted"/>
<keyword evidence="1" id="KW-0175">Coiled coil</keyword>
<keyword evidence="3" id="KW-1133">Transmembrane helix</keyword>
<accession>V6DH79</accession>
<feature type="compositionally biased region" description="Basic and acidic residues" evidence="2">
    <location>
        <begin position="407"/>
        <end position="418"/>
    </location>
</feature>
<dbReference type="EMBL" id="HG793133">
    <property type="protein sequence ID" value="CDK30899.1"/>
    <property type="molecule type" value="Genomic_DNA"/>
</dbReference>
<keyword evidence="3" id="KW-0812">Transmembrane</keyword>
<keyword evidence="3" id="KW-0472">Membrane</keyword>
<gene>
    <name evidence="4" type="ORF">BABL1_gene_29</name>
</gene>
<dbReference type="HOGENOM" id="CLU_434569_0_0_7"/>
<dbReference type="AlphaFoldDB" id="V6DH79"/>
<dbReference type="RefSeq" id="WP_023792747.1">
    <property type="nucleotide sequence ID" value="NC_023003.1"/>
</dbReference>
<protein>
    <submittedName>
        <fullName evidence="4">Uncharacterized protein</fullName>
    </submittedName>
</protein>
<name>V6DH79_9BACT</name>